<keyword evidence="1 2" id="KW-0732">Signal</keyword>
<dbReference type="OrthoDB" id="1346785at2"/>
<organism evidence="4 5">
    <name type="scientific">Flavobacterium magnum</name>
    <dbReference type="NCBI Taxonomy" id="2162713"/>
    <lineage>
        <taxon>Bacteria</taxon>
        <taxon>Pseudomonadati</taxon>
        <taxon>Bacteroidota</taxon>
        <taxon>Flavobacteriia</taxon>
        <taxon>Flavobacteriales</taxon>
        <taxon>Flavobacteriaceae</taxon>
        <taxon>Flavobacterium</taxon>
    </lineage>
</organism>
<evidence type="ECO:0000313" key="4">
    <source>
        <dbReference type="EMBL" id="AWA28996.1"/>
    </source>
</evidence>
<evidence type="ECO:0000259" key="3">
    <source>
        <dbReference type="Pfam" id="PF13505"/>
    </source>
</evidence>
<reference evidence="4 5" key="1">
    <citation type="submission" date="2018-04" db="EMBL/GenBank/DDBJ databases">
        <title>Genome sequencing of Flavobacterium sp. HYN0048.</title>
        <authorList>
            <person name="Yi H."/>
            <person name="Baek C."/>
        </authorList>
    </citation>
    <scope>NUCLEOTIDE SEQUENCE [LARGE SCALE GENOMIC DNA]</scope>
    <source>
        <strain evidence="4 5">HYN0048</strain>
    </source>
</reference>
<dbReference type="PROSITE" id="PS51257">
    <property type="entry name" value="PROKAR_LIPOPROTEIN"/>
    <property type="match status" value="1"/>
</dbReference>
<evidence type="ECO:0000256" key="1">
    <source>
        <dbReference type="ARBA" id="ARBA00022729"/>
    </source>
</evidence>
<dbReference type="KEGG" id="fmg:HYN48_02220"/>
<feature type="chain" id="PRO_5015453461" description="Outer membrane protein beta-barrel domain-containing protein" evidence="2">
    <location>
        <begin position="28"/>
        <end position="196"/>
    </location>
</feature>
<evidence type="ECO:0000313" key="5">
    <source>
        <dbReference type="Proteomes" id="UP000244193"/>
    </source>
</evidence>
<dbReference type="Proteomes" id="UP000244193">
    <property type="component" value="Chromosome"/>
</dbReference>
<gene>
    <name evidence="4" type="ORF">HYN48_02220</name>
</gene>
<proteinExistence type="predicted"/>
<feature type="signal peptide" evidence="2">
    <location>
        <begin position="1"/>
        <end position="27"/>
    </location>
</feature>
<sequence>MLILKTLCYHKLLGCTLLFLACLSVNAQQEEQPRKNKNYFGFEIAAPIKQNEAYEENEDEPFFRGAGFYVRAGFGRRLSDWASVGLHSGIEWKFDPDLTAAPVFANLKIAPKLSQDDEVRPTVSFGYGKVFVLNKNHFSGNFLRGNLGLDIAILDANGSRQSGTLSVFFEISYYHFRPEDFENLSTFNVGLGYTFL</sequence>
<dbReference type="EMBL" id="CP028811">
    <property type="protein sequence ID" value="AWA28996.1"/>
    <property type="molecule type" value="Genomic_DNA"/>
</dbReference>
<dbReference type="AlphaFoldDB" id="A0A2S0RBH2"/>
<protein>
    <recommendedName>
        <fullName evidence="3">Outer membrane protein beta-barrel domain-containing protein</fullName>
    </recommendedName>
</protein>
<evidence type="ECO:0000256" key="2">
    <source>
        <dbReference type="SAM" id="SignalP"/>
    </source>
</evidence>
<dbReference type="Pfam" id="PF13505">
    <property type="entry name" value="OMP_b-brl"/>
    <property type="match status" value="1"/>
</dbReference>
<accession>A0A2S0RBH2</accession>
<feature type="domain" description="Outer membrane protein beta-barrel" evidence="3">
    <location>
        <begin position="16"/>
        <end position="195"/>
    </location>
</feature>
<keyword evidence="5" id="KW-1185">Reference proteome</keyword>
<name>A0A2S0RBH2_9FLAO</name>
<dbReference type="InterPro" id="IPR027385">
    <property type="entry name" value="Beta-barrel_OMP"/>
</dbReference>